<proteinExistence type="predicted"/>
<reference evidence="1" key="1">
    <citation type="submission" date="2022-07" db="EMBL/GenBank/DDBJ databases">
        <title>Phylogenomic reconstructions and comparative analyses of Kickxellomycotina fungi.</title>
        <authorList>
            <person name="Reynolds N.K."/>
            <person name="Stajich J.E."/>
            <person name="Barry K."/>
            <person name="Grigoriev I.V."/>
            <person name="Crous P."/>
            <person name="Smith M.E."/>
        </authorList>
    </citation>
    <scope>NUCLEOTIDE SEQUENCE</scope>
    <source>
        <strain evidence="1">NRRL 5244</strain>
    </source>
</reference>
<sequence length="255" mass="29727">MEKEILRLYQERIDKYDQVFCDVSRDIDQLKVSQQELTRLRWTNSRLTTEVADLRADIADLNRSLITERQTHLNSVAENDRLRIREHELERRLQILTDTANSKVNGGEQRSKEELEAENETLKLTVETMRIQMQEQKSNSSEIIDGLMAEFKAFRETAAKEAAENEGRAEQVEMELERVKGLYRENLRDLVNARKTAVDSKHSVKQESLLLRAEILALQRRLEAEIEKSKFLQSTSVPVRDHESDCDDAKSSPRW</sequence>
<accession>A0ACC1J9I9</accession>
<dbReference type="Proteomes" id="UP001150603">
    <property type="component" value="Unassembled WGS sequence"/>
</dbReference>
<evidence type="ECO:0000313" key="2">
    <source>
        <dbReference type="Proteomes" id="UP001150603"/>
    </source>
</evidence>
<gene>
    <name evidence="1" type="ORF">FBU59_003025</name>
</gene>
<evidence type="ECO:0000313" key="1">
    <source>
        <dbReference type="EMBL" id="KAJ1943044.1"/>
    </source>
</evidence>
<protein>
    <submittedName>
        <fullName evidence="1">Uncharacterized protein</fullName>
    </submittedName>
</protein>
<dbReference type="EMBL" id="JANBPW010001807">
    <property type="protein sequence ID" value="KAJ1943044.1"/>
    <property type="molecule type" value="Genomic_DNA"/>
</dbReference>
<organism evidence="1 2">
    <name type="scientific">Linderina macrospora</name>
    <dbReference type="NCBI Taxonomy" id="4868"/>
    <lineage>
        <taxon>Eukaryota</taxon>
        <taxon>Fungi</taxon>
        <taxon>Fungi incertae sedis</taxon>
        <taxon>Zoopagomycota</taxon>
        <taxon>Kickxellomycotina</taxon>
        <taxon>Kickxellomycetes</taxon>
        <taxon>Kickxellales</taxon>
        <taxon>Kickxellaceae</taxon>
        <taxon>Linderina</taxon>
    </lineage>
</organism>
<name>A0ACC1J9I9_9FUNG</name>
<keyword evidence="2" id="KW-1185">Reference proteome</keyword>
<comment type="caution">
    <text evidence="1">The sequence shown here is derived from an EMBL/GenBank/DDBJ whole genome shotgun (WGS) entry which is preliminary data.</text>
</comment>